<name>F0VZL4_9STRA</name>
<sequence length="1723" mass="195398">MSVSEVTHCNDRILHVGSDSKSPASRLSIFRAASLESRDSVLKMESFFHHGFMKARLESDDSVYVENTEVFRQLDEYCDVDTMHQPRVPLLLLGESGSGKSAAVANWVERRKRMHQNWQSSTELVFCHVIGCLRQSCLVSNLLERMMREMKGYFELSIAIPNIEERLSWHLPDFLKAVSSEGRVIFIIDGLDRLCSNDGGSILCWIPVEFPAYVRVILTGTCESRESTLTEPELRPPQSPNAKRSSLLATRNNPMNRKASQASPNDTDSTIGPSRTERIEVEAKRRKWTIINTSPLGDDEKESIIRAFVAKKNATRVFYPRQRGYQRDALVMKTGEEFDQTIGFCLFQSQLRAIVSLSMSSNARFLKILLTCLVLAAAEGFDIHRVFGLWIECNSVEQLIKTILEKIEHGQQPDGQRVSQALLFLRENEDETISFRSLLADRDDISTRELDQRELCDEYLDSRTIDGKLVSVAEEREHKRDVEAPTSLRHANHLPGIEVLALSEAYEQQRDRSKTLMKSGELNTIKSHAASSTTSFWAPNQFPPYLVGGCVVPPLKKLLGTALSLLYVSRYGLLLSELRSVLEGMHTDEERAHDSVSRRLSSETDQFHYTSGTTSKEQGSALIISEDRWDALIRALIALEISNIRGVLVLPICKETLRGIIWERYMGSEEKECYYHDILIRHFQTQPVTFRKVEELPWHLKRCRQWEQLRATLVSLPNFQLLYTPEYKYELFSLWQLLIEGPLSSTVSGASQGQDQVFCKTSPSVGANHMDIVKEYTRHLEEWRKSAKPSTRMISRIVAFLANFMFDFSKYYHGSLLPEFTSHPTLDLKRLYLDGMHFVDDLPHARNLSNETISKYDFANSPSHPSGSAVDKLLPNLIMEQFFKPQCSGTAVSHTNSFYHYQRWVWIHFPWLALDGSALADKGAPADESVHFLHVRNSFVDGVFDKEIRNRLTNVLKPANSSETVLTTSRSKSDIGFVEGRKKRHNNLDEMMPHTTFNSDSNAVRKLRSIDVRDIITPNPRHRQKVALQTIGGVLRSSIRAIPSSIATTASPVFRNSRGSKSTEKITLSRNADMKMPASLVSLKTSISSPLLGIREPHVSIVRPTTNDRRKTGEDLTFMTQVDLVQAHHIADANKGLCDQESQLSELEDAMANTSLSKSECSDCGSVGELSKMESLKTFSSLVIPKDNDLGARVLDLDAGQSSWSLMHDYNRQVQIRLQQVYNDITVRIMKQRDKLQLLMGKVHAIDKEYEFMQQDCELAREALEEMHLRAFKLELLLQNVDKQDRNYRKVIAKCVLFPAQHPLHSEKLERNLILCQKTLENLEEAKKVLLNKKNYLERQKKPQFEKEIDKQKKLMNVIVTKLERAKEKLAHEELATDQLLQNRLQLIEFVQDTKASGYAEGESNNSEFHYDEDAATDAGDDVNVEEQVTFTAEMASKASARSIAAKLAAQQSEALCAKLLVATGLSSLHLLLDKFECYKDLQKSFDGQILTYENHLEQMNASEEELKLELLSLEVVEAASSKDDLNDLQKRLQAAETELVKAESIEEDAMKSYKQSIVGITKIVKLLGTARLQTPTQNRVVEKILRPSSLNLDESELQSRLESMESTEILNVLCICCKKLHYMIEISEADSCSTDAVFSSTKCLSLELEPIDAEQNGWITSHSSATSRQNRCKDSKLLTTRKDGCKSSIGEANVMTRSSIKASCEGRVMEEKRFLEKKKRLN</sequence>
<keyword evidence="1" id="KW-0175">Coiled coil</keyword>
<dbReference type="InterPro" id="IPR052752">
    <property type="entry name" value="NACHT-WD_repeat"/>
</dbReference>
<dbReference type="InterPro" id="IPR027417">
    <property type="entry name" value="P-loop_NTPase"/>
</dbReference>
<evidence type="ECO:0000313" key="3">
    <source>
        <dbReference type="EMBL" id="CCA14244.1"/>
    </source>
</evidence>
<feature type="coiled-coil region" evidence="1">
    <location>
        <begin position="1306"/>
        <end position="1383"/>
    </location>
</feature>
<dbReference type="EMBL" id="FR824047">
    <property type="protein sequence ID" value="CCA14244.1"/>
    <property type="molecule type" value="Genomic_DNA"/>
</dbReference>
<evidence type="ECO:0000256" key="1">
    <source>
        <dbReference type="SAM" id="Coils"/>
    </source>
</evidence>
<gene>
    <name evidence="3" type="primary">AlNc14C2G352</name>
    <name evidence="3" type="ORF">ALNC14_003870</name>
</gene>
<feature type="compositionally biased region" description="Polar residues" evidence="2">
    <location>
        <begin position="240"/>
        <end position="273"/>
    </location>
</feature>
<dbReference type="PANTHER" id="PTHR19871">
    <property type="entry name" value="BETA TRANSDUCIN-RELATED PROTEIN"/>
    <property type="match status" value="1"/>
</dbReference>
<dbReference type="Gene3D" id="3.40.50.300">
    <property type="entry name" value="P-loop containing nucleotide triphosphate hydrolases"/>
    <property type="match status" value="1"/>
</dbReference>
<proteinExistence type="predicted"/>
<feature type="region of interest" description="Disordered" evidence="2">
    <location>
        <begin position="227"/>
        <end position="277"/>
    </location>
</feature>
<organism evidence="3">
    <name type="scientific">Albugo laibachii Nc14</name>
    <dbReference type="NCBI Taxonomy" id="890382"/>
    <lineage>
        <taxon>Eukaryota</taxon>
        <taxon>Sar</taxon>
        <taxon>Stramenopiles</taxon>
        <taxon>Oomycota</taxon>
        <taxon>Peronosporomycetes</taxon>
        <taxon>Albuginales</taxon>
        <taxon>Albuginaceae</taxon>
        <taxon>Albugo</taxon>
    </lineage>
</organism>
<accession>F0VZL4</accession>
<feature type="coiled-coil region" evidence="1">
    <location>
        <begin position="1490"/>
        <end position="1546"/>
    </location>
</feature>
<dbReference type="HOGENOM" id="CLU_001459_0_0_1"/>
<reference evidence="3" key="2">
    <citation type="submission" date="2011-02" db="EMBL/GenBank/DDBJ databases">
        <authorList>
            <person name="MacLean D."/>
        </authorList>
    </citation>
    <scope>NUCLEOTIDE SEQUENCE</scope>
</reference>
<reference evidence="3" key="1">
    <citation type="journal article" date="2011" name="PLoS Biol.">
        <title>Gene gain and loss during evolution of obligate parasitism in the white rust pathogen of Arabidopsis thaliana.</title>
        <authorList>
            <person name="Kemen E."/>
            <person name="Gardiner A."/>
            <person name="Schultz-Larsen T."/>
            <person name="Kemen A.C."/>
            <person name="Balmuth A.L."/>
            <person name="Robert-Seilaniantz A."/>
            <person name="Bailey K."/>
            <person name="Holub E."/>
            <person name="Studholme D.J."/>
            <person name="Maclean D."/>
            <person name="Jones J.D."/>
        </authorList>
    </citation>
    <scope>NUCLEOTIDE SEQUENCE</scope>
</reference>
<dbReference type="PANTHER" id="PTHR19871:SF14">
    <property type="entry name" value="DUF4062 DOMAIN-CONTAINING PROTEIN"/>
    <property type="match status" value="1"/>
</dbReference>
<evidence type="ECO:0000256" key="2">
    <source>
        <dbReference type="SAM" id="MobiDB-lite"/>
    </source>
</evidence>
<dbReference type="SUPFAM" id="SSF52540">
    <property type="entry name" value="P-loop containing nucleoside triphosphate hydrolases"/>
    <property type="match status" value="1"/>
</dbReference>
<protein>
    <submittedName>
        <fullName evidence="3">Uncharacterized protein AlNc14C2G352</fullName>
    </submittedName>
</protein>